<keyword evidence="3" id="KW-1185">Reference proteome</keyword>
<proteinExistence type="predicted"/>
<sequence>MAPKNQILLLAISAFLLLTSGDALLCTKGKTNVVTSEASERTACQVSSGPHACITMQEFRGGTLSVIHQDCCHNCKPPVTSTFCGINEEFPENDAAIKIDCCDDRDYCNIIGDGQ</sequence>
<gene>
    <name evidence="2" type="ORF">PODLI_1B023827</name>
</gene>
<feature type="signal peptide" evidence="1">
    <location>
        <begin position="1"/>
        <end position="23"/>
    </location>
</feature>
<dbReference type="EMBL" id="OX395128">
    <property type="protein sequence ID" value="CAI5771084.1"/>
    <property type="molecule type" value="Genomic_DNA"/>
</dbReference>
<evidence type="ECO:0000256" key="1">
    <source>
        <dbReference type="SAM" id="SignalP"/>
    </source>
</evidence>
<reference evidence="2" key="1">
    <citation type="submission" date="2022-12" db="EMBL/GenBank/DDBJ databases">
        <authorList>
            <person name="Alioto T."/>
            <person name="Alioto T."/>
            <person name="Gomez Garrido J."/>
        </authorList>
    </citation>
    <scope>NUCLEOTIDE SEQUENCE</scope>
</reference>
<name>A0AA35P110_9SAUR</name>
<evidence type="ECO:0000313" key="3">
    <source>
        <dbReference type="Proteomes" id="UP001178461"/>
    </source>
</evidence>
<protein>
    <submittedName>
        <fullName evidence="2">Uncharacterized protein</fullName>
    </submittedName>
</protein>
<keyword evidence="1" id="KW-0732">Signal</keyword>
<dbReference type="AlphaFoldDB" id="A0AA35P110"/>
<organism evidence="2 3">
    <name type="scientific">Podarcis lilfordi</name>
    <name type="common">Lilford's wall lizard</name>
    <dbReference type="NCBI Taxonomy" id="74358"/>
    <lineage>
        <taxon>Eukaryota</taxon>
        <taxon>Metazoa</taxon>
        <taxon>Chordata</taxon>
        <taxon>Craniata</taxon>
        <taxon>Vertebrata</taxon>
        <taxon>Euteleostomi</taxon>
        <taxon>Lepidosauria</taxon>
        <taxon>Squamata</taxon>
        <taxon>Bifurcata</taxon>
        <taxon>Unidentata</taxon>
        <taxon>Episquamata</taxon>
        <taxon>Laterata</taxon>
        <taxon>Lacertibaenia</taxon>
        <taxon>Lacertidae</taxon>
        <taxon>Podarcis</taxon>
    </lineage>
</organism>
<dbReference type="Proteomes" id="UP001178461">
    <property type="component" value="Chromosome 3"/>
</dbReference>
<feature type="chain" id="PRO_5041424203" evidence="1">
    <location>
        <begin position="24"/>
        <end position="115"/>
    </location>
</feature>
<evidence type="ECO:0000313" key="2">
    <source>
        <dbReference type="EMBL" id="CAI5771084.1"/>
    </source>
</evidence>
<accession>A0AA35P110</accession>